<feature type="transmembrane region" description="Helical" evidence="2">
    <location>
        <begin position="497"/>
        <end position="520"/>
    </location>
</feature>
<reference evidence="3 4" key="1">
    <citation type="submission" date="2016-10" db="EMBL/GenBank/DDBJ databases">
        <authorList>
            <person name="de Groot N.N."/>
        </authorList>
    </citation>
    <scope>NUCLEOTIDE SEQUENCE [LARGE SCALE GENOMIC DNA]</scope>
    <source>
        <strain evidence="3 4">CGMCC 4.6533</strain>
    </source>
</reference>
<sequence length="845" mass="91453">MTVSAMAQGGDAGEGPAGPVEALDGVTEIRVHGVGGSTAAYLLGVPDPVQVAGDRSAGFHRTRDAAGRHQEAYAWGGLTSRSGTRVLWLLLLPFLLANMAGWMCSELLLTRPARFALHRAVTRIAALVVTLNYMLLASWIPIDYVGYQCGADQKCSETWWLQPFQAMSDLPSRRMALAAVVPLAAILVLWFVAARSVRRFEAVPPLVKEGLEPLKEPGKGAAVLPGLADRRFWHGRRVAARLGAAHTAAALAGLAALLSWLTHALAAEAGRAEPVGVPLLVACALVLLAAVVAVAAETDSRWPDTVAVWARGVACVLTPAAFALAVLQPAGQPRDIAEPPGLDLAVNTLYGAVFGVLGLVLLTVLAGYVRREADPALRRARRQSLLRAVLFGLAAAAALWLAYTWEAFAARLAAAFLLLLVFVAIGLRSKRTPGRFRWGAPFVVLALAVATLNTFMIGVLIKVADLLGEVRYPDFRYGPTSEPVIVIFSVIRPLTPYLVFTPVLILVLFFLWQLGAFLVARRTGAKGVREEYEERERKRPPEPERLAVWTASAVADEAIRNPAAEDPLGGRPWAGDVAGWRRLGRATLDLDLLFSGTAVVGAFLLVSLQIHIWVKGGADDLPAWLIGLGTTVAALLPVLMFLVIRWGLNNPKNRQVIAVLWDVGTFWPRAFHPFAPPSYAERAVPDLQRRIWWLHDNGGSVVLTAHSQGSLLAVAALAQADCRADDDRVALVTLGSPLCKLYEWVFPAYFNHHLLENLRVTSWCNLYYETDYIGGTVNRPDCDSLQPDPPSSLFRYGEPPPRVGSHTGYWEDPALWQAVGDAVSRLRERGAPPRADDVATGATRS</sequence>
<evidence type="ECO:0008006" key="5">
    <source>
        <dbReference type="Google" id="ProtNLM"/>
    </source>
</evidence>
<keyword evidence="2" id="KW-1133">Transmembrane helix</keyword>
<name>A0A1G9ATF7_9ACTN</name>
<feature type="transmembrane region" description="Helical" evidence="2">
    <location>
        <begin position="86"/>
        <end position="109"/>
    </location>
</feature>
<feature type="transmembrane region" description="Helical" evidence="2">
    <location>
        <begin position="348"/>
        <end position="369"/>
    </location>
</feature>
<evidence type="ECO:0000256" key="1">
    <source>
        <dbReference type="SAM" id="MobiDB-lite"/>
    </source>
</evidence>
<accession>A0A1G9ATF7</accession>
<dbReference type="OrthoDB" id="4320047at2"/>
<feature type="region of interest" description="Disordered" evidence="1">
    <location>
        <begin position="826"/>
        <end position="845"/>
    </location>
</feature>
<dbReference type="SUPFAM" id="SSF53474">
    <property type="entry name" value="alpha/beta-Hydrolases"/>
    <property type="match status" value="1"/>
</dbReference>
<dbReference type="AlphaFoldDB" id="A0A1G9ATF7"/>
<feature type="transmembrane region" description="Helical" evidence="2">
    <location>
        <begin position="121"/>
        <end position="142"/>
    </location>
</feature>
<feature type="transmembrane region" description="Helical" evidence="2">
    <location>
        <begin position="308"/>
        <end position="328"/>
    </location>
</feature>
<evidence type="ECO:0000313" key="3">
    <source>
        <dbReference type="EMBL" id="SDK30598.1"/>
    </source>
</evidence>
<feature type="compositionally biased region" description="Basic and acidic residues" evidence="1">
    <location>
        <begin position="826"/>
        <end position="837"/>
    </location>
</feature>
<feature type="transmembrane region" description="Helical" evidence="2">
    <location>
        <begin position="590"/>
        <end position="612"/>
    </location>
</feature>
<feature type="transmembrane region" description="Helical" evidence="2">
    <location>
        <begin position="439"/>
        <end position="461"/>
    </location>
</feature>
<gene>
    <name evidence="3" type="ORF">SAMN05421869_11549</name>
</gene>
<protein>
    <recommendedName>
        <fullName evidence="5">Integral membrane protein</fullName>
    </recommendedName>
</protein>
<feature type="transmembrane region" description="Helical" evidence="2">
    <location>
        <begin position="385"/>
        <end position="403"/>
    </location>
</feature>
<organism evidence="3 4">
    <name type="scientific">Nonomuraea jiangxiensis</name>
    <dbReference type="NCBI Taxonomy" id="633440"/>
    <lineage>
        <taxon>Bacteria</taxon>
        <taxon>Bacillati</taxon>
        <taxon>Actinomycetota</taxon>
        <taxon>Actinomycetes</taxon>
        <taxon>Streptosporangiales</taxon>
        <taxon>Streptosporangiaceae</taxon>
        <taxon>Nonomuraea</taxon>
    </lineage>
</organism>
<feature type="transmembrane region" description="Helical" evidence="2">
    <location>
        <begin position="175"/>
        <end position="193"/>
    </location>
</feature>
<evidence type="ECO:0000313" key="4">
    <source>
        <dbReference type="Proteomes" id="UP000199202"/>
    </source>
</evidence>
<proteinExistence type="predicted"/>
<keyword evidence="2" id="KW-0472">Membrane</keyword>
<feature type="transmembrane region" description="Helical" evidence="2">
    <location>
        <begin position="238"/>
        <end position="263"/>
    </location>
</feature>
<feature type="transmembrane region" description="Helical" evidence="2">
    <location>
        <begin position="624"/>
        <end position="644"/>
    </location>
</feature>
<dbReference type="RefSeq" id="WP_143043924.1">
    <property type="nucleotide sequence ID" value="NZ_FNDJ01000015.1"/>
</dbReference>
<feature type="transmembrane region" description="Helical" evidence="2">
    <location>
        <begin position="275"/>
        <end position="296"/>
    </location>
</feature>
<feature type="transmembrane region" description="Helical" evidence="2">
    <location>
        <begin position="409"/>
        <end position="427"/>
    </location>
</feature>
<dbReference type="STRING" id="633440.SAMN05421869_11549"/>
<dbReference type="EMBL" id="FNDJ01000015">
    <property type="protein sequence ID" value="SDK30598.1"/>
    <property type="molecule type" value="Genomic_DNA"/>
</dbReference>
<keyword evidence="4" id="KW-1185">Reference proteome</keyword>
<evidence type="ECO:0000256" key="2">
    <source>
        <dbReference type="SAM" id="Phobius"/>
    </source>
</evidence>
<keyword evidence="2" id="KW-0812">Transmembrane</keyword>
<dbReference type="InterPro" id="IPR029058">
    <property type="entry name" value="AB_hydrolase_fold"/>
</dbReference>
<dbReference type="Proteomes" id="UP000199202">
    <property type="component" value="Unassembled WGS sequence"/>
</dbReference>